<dbReference type="EMBL" id="JARGDL010000005">
    <property type="protein sequence ID" value="MDF1611641.1"/>
    <property type="molecule type" value="Genomic_DNA"/>
</dbReference>
<dbReference type="InterPro" id="IPR027383">
    <property type="entry name" value="Znf_put"/>
</dbReference>
<sequence length="401" mass="46551">MNCEEVKIFLNDYIDEELDEVTRHEVEYHIRNCDSCIKDYKKFMLFFERLKDLPIAINPPTDLIDKIKDELLKESGVKSQTDLKLSRLETKKILKERKRQTQSLSKINPVVKKSKATKQLAKKRLHIDTASSTKNFLKFVLPLLLLVIGYIIYDQSRINHPWQVIALEGTIRIDNKANETKWFKGSTLKTDENSKAKILVPSVGVVYVEANSNIELETAKKGNNEIKINDGKLKVLNTELIPSLKLLINNIEIIDRSGEFETAVDVYKNIEVDVKSGFVEIIHNDKKYLVDKNYTCKIQRGMKPGIPIRKDASDSLKLAVDWFEFRNGGNQAVEKIINFSRQSDMLTLLALIPRVNQLQRQIIFQIISNYFPPPETITRAGIIRLDEEMLYRWWEEIEWQI</sequence>
<gene>
    <name evidence="2" type="ORF">P0M35_05740</name>
</gene>
<dbReference type="AlphaFoldDB" id="A0AAE3TCP3"/>
<dbReference type="Pfam" id="PF13490">
    <property type="entry name" value="zf-HC2"/>
    <property type="match status" value="1"/>
</dbReference>
<evidence type="ECO:0000259" key="1">
    <source>
        <dbReference type="Pfam" id="PF13490"/>
    </source>
</evidence>
<reference evidence="2" key="1">
    <citation type="submission" date="2023-03" db="EMBL/GenBank/DDBJ databases">
        <title>Stygiobacter electus gen. nov., sp. nov., facultatively anaerobic thermotolerant bacterium of the class Ignavibacteria from a well of Yessentuki mineral water deposit.</title>
        <authorList>
            <person name="Podosokorskaya O.A."/>
            <person name="Elcheninov A.G."/>
            <person name="Petrova N.F."/>
            <person name="Zavarzina D.G."/>
            <person name="Kublanov I.V."/>
            <person name="Merkel A.Y."/>
        </authorList>
    </citation>
    <scope>NUCLEOTIDE SEQUENCE</scope>
    <source>
        <strain evidence="2">09-Me</strain>
    </source>
</reference>
<feature type="domain" description="Putative zinc-finger" evidence="1">
    <location>
        <begin position="3"/>
        <end position="36"/>
    </location>
</feature>
<proteinExistence type="predicted"/>
<dbReference type="RefSeq" id="WP_321535408.1">
    <property type="nucleotide sequence ID" value="NZ_JARGDL010000005.1"/>
</dbReference>
<evidence type="ECO:0000313" key="3">
    <source>
        <dbReference type="Proteomes" id="UP001221302"/>
    </source>
</evidence>
<name>A0AAE3TCP3_9BACT</name>
<protein>
    <submittedName>
        <fullName evidence="2">Zf-HC2 domain-containing protein</fullName>
    </submittedName>
</protein>
<evidence type="ECO:0000313" key="2">
    <source>
        <dbReference type="EMBL" id="MDF1611641.1"/>
    </source>
</evidence>
<accession>A0AAE3TCP3</accession>
<dbReference type="Proteomes" id="UP001221302">
    <property type="component" value="Unassembled WGS sequence"/>
</dbReference>
<organism evidence="2 3">
    <name type="scientific">Stygiobacter electus</name>
    <dbReference type="NCBI Taxonomy" id="3032292"/>
    <lineage>
        <taxon>Bacteria</taxon>
        <taxon>Pseudomonadati</taxon>
        <taxon>Ignavibacteriota</taxon>
        <taxon>Ignavibacteria</taxon>
        <taxon>Ignavibacteriales</taxon>
        <taxon>Melioribacteraceae</taxon>
        <taxon>Stygiobacter</taxon>
    </lineage>
</organism>
<comment type="caution">
    <text evidence="2">The sequence shown here is derived from an EMBL/GenBank/DDBJ whole genome shotgun (WGS) entry which is preliminary data.</text>
</comment>
<keyword evidence="3" id="KW-1185">Reference proteome</keyword>